<evidence type="ECO:0000256" key="2">
    <source>
        <dbReference type="SAM" id="Phobius"/>
    </source>
</evidence>
<evidence type="ECO:0000256" key="1">
    <source>
        <dbReference type="SAM" id="MobiDB-lite"/>
    </source>
</evidence>
<evidence type="ECO:0000313" key="4">
    <source>
        <dbReference type="Proteomes" id="UP001202244"/>
    </source>
</evidence>
<keyword evidence="2" id="KW-1133">Transmembrane helix</keyword>
<feature type="compositionally biased region" description="Pro residues" evidence="1">
    <location>
        <begin position="1"/>
        <end position="10"/>
    </location>
</feature>
<reference evidence="3 4" key="1">
    <citation type="journal article" date="2023" name="Microbiol. Spectr.">
        <title>Synergy between Genome Mining, Metabolomics, and Bioinformatics Uncovers Antibacterial Chlorinated Carbazole Alkaloids and Their Biosynthetic Gene Cluster from Streptomyces tubbatahanensis sp. nov., a Novel Actinomycete Isolated from Sulu Sea, Philippines.</title>
        <authorList>
            <person name="Tenebro C.P."/>
            <person name="Trono D.J.V.L."/>
            <person name="Balida L.A.P."/>
            <person name="Bayog L.K.A."/>
            <person name="Bruna J.R."/>
            <person name="Sabido E.M."/>
            <person name="Caspe D.P.C."/>
            <person name="de Los Santos E.L.C."/>
            <person name="Saludes J.P."/>
            <person name="Dalisay D.S."/>
        </authorList>
    </citation>
    <scope>NUCLEOTIDE SEQUENCE [LARGE SCALE GENOMIC DNA]</scope>
    <source>
        <strain evidence="3 4">DSD3025</strain>
    </source>
</reference>
<protein>
    <submittedName>
        <fullName evidence="3">Uncharacterized protein</fullName>
    </submittedName>
</protein>
<proteinExistence type="predicted"/>
<keyword evidence="4" id="KW-1185">Reference proteome</keyword>
<sequence>MTQPPGPNPPGGHGQQPPGPYGAPGPYGQPPQGPGPYGAPPPAGGPHGAPGPYGGPPGAPGPYGAWPPPPVPPPRRGLGGGAITAIVLGSLVAVGGALFGIGALVSASKPHGTEKIRFPATLESGSYSRVDDNAQVSEQERQLQDELPADGVAKVATYSAGSAGSPTAGGLAISGAYGDIDASPSEMRDDMLDGMGQSQNGRVVGERKEFTRGGVEISCQLTNLSQGGVSVYAPACAWADESTMAVVLEVDIANTSPGSIDLEKFAGLTVRVKDKVTVPR</sequence>
<dbReference type="EMBL" id="CP093846">
    <property type="protein sequence ID" value="UNS97007.1"/>
    <property type="molecule type" value="Genomic_DNA"/>
</dbReference>
<feature type="compositionally biased region" description="Pro residues" evidence="1">
    <location>
        <begin position="53"/>
        <end position="72"/>
    </location>
</feature>
<feature type="compositionally biased region" description="Pro residues" evidence="1">
    <location>
        <begin position="17"/>
        <end position="44"/>
    </location>
</feature>
<dbReference type="Proteomes" id="UP001202244">
    <property type="component" value="Chromosome"/>
</dbReference>
<keyword evidence="2" id="KW-0812">Transmembrane</keyword>
<evidence type="ECO:0000313" key="3">
    <source>
        <dbReference type="EMBL" id="UNS97007.1"/>
    </source>
</evidence>
<name>A0ABY3XRD2_9ACTN</name>
<accession>A0ABY3XRD2</accession>
<dbReference type="RefSeq" id="WP_242751160.1">
    <property type="nucleotide sequence ID" value="NZ_CP093846.1"/>
</dbReference>
<keyword evidence="2" id="KW-0472">Membrane</keyword>
<feature type="transmembrane region" description="Helical" evidence="2">
    <location>
        <begin position="82"/>
        <end position="107"/>
    </location>
</feature>
<gene>
    <name evidence="3" type="ORF">MMF93_11195</name>
</gene>
<feature type="region of interest" description="Disordered" evidence="1">
    <location>
        <begin position="1"/>
        <end position="72"/>
    </location>
</feature>
<organism evidence="3 4">
    <name type="scientific">Streptomyces tubbatahanensis</name>
    <dbReference type="NCBI Taxonomy" id="2923272"/>
    <lineage>
        <taxon>Bacteria</taxon>
        <taxon>Bacillati</taxon>
        <taxon>Actinomycetota</taxon>
        <taxon>Actinomycetes</taxon>
        <taxon>Kitasatosporales</taxon>
        <taxon>Streptomycetaceae</taxon>
        <taxon>Streptomyces</taxon>
    </lineage>
</organism>